<dbReference type="InterPro" id="IPR036390">
    <property type="entry name" value="WH_DNA-bd_sf"/>
</dbReference>
<evidence type="ECO:0008006" key="3">
    <source>
        <dbReference type="Google" id="ProtNLM"/>
    </source>
</evidence>
<protein>
    <recommendedName>
        <fullName evidence="3">Ferric uptake regulation protein</fullName>
    </recommendedName>
</protein>
<dbReference type="EMBL" id="ABVQ01000037">
    <property type="protein sequence ID" value="EEC56132.1"/>
    <property type="molecule type" value="Genomic_DNA"/>
</dbReference>
<proteinExistence type="predicted"/>
<reference evidence="1 2" key="1">
    <citation type="submission" date="2008-11" db="EMBL/GenBank/DDBJ databases">
        <title>Draft genome sequence of Bacteroides pectinophilus (ATCC 43243).</title>
        <authorList>
            <person name="Sudarsanam P."/>
            <person name="Ley R."/>
            <person name="Guruge J."/>
            <person name="Turnbaugh P.J."/>
            <person name="Mahowald M."/>
            <person name="Liep D."/>
            <person name="Gordon J."/>
        </authorList>
    </citation>
    <scope>NUCLEOTIDE SEQUENCE [LARGE SCALE GENOMIC DNA]</scope>
    <source>
        <strain evidence="1 2">ATCC 43243</strain>
    </source>
</reference>
<dbReference type="SUPFAM" id="SSF46785">
    <property type="entry name" value="Winged helix' DNA-binding domain"/>
    <property type="match status" value="1"/>
</dbReference>
<dbReference type="Pfam" id="PF01475">
    <property type="entry name" value="FUR"/>
    <property type="match status" value="1"/>
</dbReference>
<dbReference type="HOGENOM" id="CLU_124840_0_0_9"/>
<dbReference type="InterPro" id="IPR036388">
    <property type="entry name" value="WH-like_DNA-bd_sf"/>
</dbReference>
<organism evidence="1 2">
    <name type="scientific">[Bacteroides] pectinophilus ATCC 43243</name>
    <dbReference type="NCBI Taxonomy" id="483218"/>
    <lineage>
        <taxon>Bacteria</taxon>
        <taxon>Bacillati</taxon>
        <taxon>Bacillota</taxon>
        <taxon>Clostridia</taxon>
        <taxon>Eubacteriales</taxon>
    </lineage>
</organism>
<dbReference type="eggNOG" id="COG0735">
    <property type="taxonomic scope" value="Bacteria"/>
</dbReference>
<reference evidence="1 2" key="2">
    <citation type="submission" date="2008-11" db="EMBL/GenBank/DDBJ databases">
        <authorList>
            <person name="Fulton L."/>
            <person name="Clifton S."/>
            <person name="Fulton B."/>
            <person name="Xu J."/>
            <person name="Minx P."/>
            <person name="Pepin K.H."/>
            <person name="Johnson M."/>
            <person name="Bhonagiri V."/>
            <person name="Nash W.E."/>
            <person name="Mardis E.R."/>
            <person name="Wilson R.K."/>
        </authorList>
    </citation>
    <scope>NUCLEOTIDE SEQUENCE [LARGE SCALE GENOMIC DNA]</scope>
    <source>
        <strain evidence="1 2">ATCC 43243</strain>
    </source>
</reference>
<sequence>MKNNQTQTECQNYHRTQMQRQMVIDRLRERGCRITKQRLQLLDIILEEECACCKEIYIKAASVDNRIGLATVYRMINLLEEIGAISRKNMYKIACEKGGSCDRENVCMLEFDDDTSCGLSAKQWNEVLAEGLRRCGYLNGKHIRNVSVFQCEC</sequence>
<dbReference type="Gene3D" id="1.10.10.10">
    <property type="entry name" value="Winged helix-like DNA-binding domain superfamily/Winged helix DNA-binding domain"/>
    <property type="match status" value="1"/>
</dbReference>
<dbReference type="AlphaFoldDB" id="B7AV91"/>
<evidence type="ECO:0000313" key="2">
    <source>
        <dbReference type="Proteomes" id="UP000003136"/>
    </source>
</evidence>
<accession>B7AV91</accession>
<dbReference type="InterPro" id="IPR002481">
    <property type="entry name" value="FUR"/>
</dbReference>
<evidence type="ECO:0000313" key="1">
    <source>
        <dbReference type="EMBL" id="EEC56132.1"/>
    </source>
</evidence>
<dbReference type="STRING" id="483218.BACPEC_02639"/>
<dbReference type="Proteomes" id="UP000003136">
    <property type="component" value="Unassembled WGS sequence"/>
</dbReference>
<keyword evidence="2" id="KW-1185">Reference proteome</keyword>
<gene>
    <name evidence="1" type="ORF">BACPEC_02639</name>
</gene>
<comment type="caution">
    <text evidence="1">The sequence shown here is derived from an EMBL/GenBank/DDBJ whole genome shotgun (WGS) entry which is preliminary data.</text>
</comment>
<name>B7AV91_9FIRM</name>
<dbReference type="GO" id="GO:0003700">
    <property type="term" value="F:DNA-binding transcription factor activity"/>
    <property type="evidence" value="ECO:0007669"/>
    <property type="project" value="InterPro"/>
</dbReference>